<evidence type="ECO:0000313" key="2">
    <source>
        <dbReference type="EnsemblMetazoa" id="HelroP164411"/>
    </source>
</evidence>
<dbReference type="GeneID" id="20200541"/>
<name>T1EVE1_HELRO</name>
<dbReference type="CTD" id="20200541"/>
<evidence type="ECO:0000313" key="3">
    <source>
        <dbReference type="Proteomes" id="UP000015101"/>
    </source>
</evidence>
<gene>
    <name evidence="2" type="primary">20200541</name>
    <name evidence="1" type="ORF">HELRODRAFT_164411</name>
</gene>
<dbReference type="KEGG" id="hro:HELRODRAFT_164411"/>
<dbReference type="AlphaFoldDB" id="T1EVE1"/>
<dbReference type="Proteomes" id="UP000015101">
    <property type="component" value="Unassembled WGS sequence"/>
</dbReference>
<reference evidence="2" key="3">
    <citation type="submission" date="2015-06" db="UniProtKB">
        <authorList>
            <consortium name="EnsemblMetazoa"/>
        </authorList>
    </citation>
    <scope>IDENTIFICATION</scope>
</reference>
<accession>T1EVE1</accession>
<dbReference type="HOGENOM" id="CLU_2040618_0_0_1"/>
<reference evidence="1 3" key="2">
    <citation type="journal article" date="2013" name="Nature">
        <title>Insights into bilaterian evolution from three spiralian genomes.</title>
        <authorList>
            <person name="Simakov O."/>
            <person name="Marletaz F."/>
            <person name="Cho S.J."/>
            <person name="Edsinger-Gonzales E."/>
            <person name="Havlak P."/>
            <person name="Hellsten U."/>
            <person name="Kuo D.H."/>
            <person name="Larsson T."/>
            <person name="Lv J."/>
            <person name="Arendt D."/>
            <person name="Savage R."/>
            <person name="Osoegawa K."/>
            <person name="de Jong P."/>
            <person name="Grimwood J."/>
            <person name="Chapman J.A."/>
            <person name="Shapiro H."/>
            <person name="Aerts A."/>
            <person name="Otillar R.P."/>
            <person name="Terry A.Y."/>
            <person name="Boore J.L."/>
            <person name="Grigoriev I.V."/>
            <person name="Lindberg D.R."/>
            <person name="Seaver E.C."/>
            <person name="Weisblat D.A."/>
            <person name="Putnam N.H."/>
            <person name="Rokhsar D.S."/>
        </authorList>
    </citation>
    <scope>NUCLEOTIDE SEQUENCE</scope>
</reference>
<dbReference type="EMBL" id="AMQM01001658">
    <property type="status" value="NOT_ANNOTATED_CDS"/>
    <property type="molecule type" value="Genomic_DNA"/>
</dbReference>
<protein>
    <submittedName>
        <fullName evidence="1 2">Uncharacterized protein</fullName>
    </submittedName>
</protein>
<sequence>MPIESWNHASPRRLLSNGIQTTNSGPQEDEDEICSIRLEVIEITLHTWPDGYQGEVNYLQEQHFLCQFNELTESQVTYNPQVIEQFLKMMRFNVPTDQLFFPDKLMSAIQQIYNFIFTQQT</sequence>
<dbReference type="InParanoid" id="T1EVE1"/>
<proteinExistence type="predicted"/>
<keyword evidence="3" id="KW-1185">Reference proteome</keyword>
<organism evidence="2 3">
    <name type="scientific">Helobdella robusta</name>
    <name type="common">Californian leech</name>
    <dbReference type="NCBI Taxonomy" id="6412"/>
    <lineage>
        <taxon>Eukaryota</taxon>
        <taxon>Metazoa</taxon>
        <taxon>Spiralia</taxon>
        <taxon>Lophotrochozoa</taxon>
        <taxon>Annelida</taxon>
        <taxon>Clitellata</taxon>
        <taxon>Hirudinea</taxon>
        <taxon>Rhynchobdellida</taxon>
        <taxon>Glossiphoniidae</taxon>
        <taxon>Helobdella</taxon>
    </lineage>
</organism>
<dbReference type="EMBL" id="KB097571">
    <property type="protein sequence ID" value="ESN94552.1"/>
    <property type="molecule type" value="Genomic_DNA"/>
</dbReference>
<reference evidence="3" key="1">
    <citation type="submission" date="2012-12" db="EMBL/GenBank/DDBJ databases">
        <authorList>
            <person name="Hellsten U."/>
            <person name="Grimwood J."/>
            <person name="Chapman J.A."/>
            <person name="Shapiro H."/>
            <person name="Aerts A."/>
            <person name="Otillar R.P."/>
            <person name="Terry A.Y."/>
            <person name="Boore J.L."/>
            <person name="Simakov O."/>
            <person name="Marletaz F."/>
            <person name="Cho S.-J."/>
            <person name="Edsinger-Gonzales E."/>
            <person name="Havlak P."/>
            <person name="Kuo D.-H."/>
            <person name="Larsson T."/>
            <person name="Lv J."/>
            <person name="Arendt D."/>
            <person name="Savage R."/>
            <person name="Osoegawa K."/>
            <person name="de Jong P."/>
            <person name="Lindberg D.R."/>
            <person name="Seaver E.C."/>
            <person name="Weisblat D.A."/>
            <person name="Putnam N.H."/>
            <person name="Grigoriev I.V."/>
            <person name="Rokhsar D.S."/>
        </authorList>
    </citation>
    <scope>NUCLEOTIDE SEQUENCE</scope>
</reference>
<evidence type="ECO:0000313" key="1">
    <source>
        <dbReference type="EMBL" id="ESN94552.1"/>
    </source>
</evidence>
<dbReference type="EnsemblMetazoa" id="HelroT164411">
    <property type="protein sequence ID" value="HelroP164411"/>
    <property type="gene ID" value="HelroG164411"/>
</dbReference>
<dbReference type="RefSeq" id="XP_009027603.1">
    <property type="nucleotide sequence ID" value="XM_009029355.1"/>
</dbReference>